<dbReference type="GeneID" id="63820490"/>
<dbReference type="AlphaFoldDB" id="A0A165FHT5"/>
<gene>
    <name evidence="2" type="ORF">LAESUDRAFT_636630</name>
</gene>
<evidence type="ECO:0000256" key="1">
    <source>
        <dbReference type="SAM" id="Phobius"/>
    </source>
</evidence>
<feature type="non-terminal residue" evidence="2">
    <location>
        <position position="155"/>
    </location>
</feature>
<sequence>PTAGTKWANGKTNLLSWQSGLLEDLDEFDIEMQRFSVAGLSYVAHNVPATMNSLNIYLDNVPTGDDYYVMFLNWTGGTLYATSDAFTVASTGTATSDPSAPTISLTHKPNTVEQFAATFSSSGLRGWTMPQGSSFQLLVALCAVAIGILGGALTL</sequence>
<organism evidence="2 3">
    <name type="scientific">Laetiporus sulphureus 93-53</name>
    <dbReference type="NCBI Taxonomy" id="1314785"/>
    <lineage>
        <taxon>Eukaryota</taxon>
        <taxon>Fungi</taxon>
        <taxon>Dikarya</taxon>
        <taxon>Basidiomycota</taxon>
        <taxon>Agaricomycotina</taxon>
        <taxon>Agaricomycetes</taxon>
        <taxon>Polyporales</taxon>
        <taxon>Laetiporus</taxon>
    </lineage>
</organism>
<dbReference type="InParanoid" id="A0A165FHT5"/>
<evidence type="ECO:0000313" key="3">
    <source>
        <dbReference type="Proteomes" id="UP000076871"/>
    </source>
</evidence>
<proteinExistence type="predicted"/>
<feature type="non-terminal residue" evidence="2">
    <location>
        <position position="1"/>
    </location>
</feature>
<dbReference type="RefSeq" id="XP_040766732.1">
    <property type="nucleotide sequence ID" value="XM_040903459.1"/>
</dbReference>
<keyword evidence="1" id="KW-1133">Transmembrane helix</keyword>
<keyword evidence="1" id="KW-0472">Membrane</keyword>
<accession>A0A165FHT5</accession>
<reference evidence="2 3" key="1">
    <citation type="journal article" date="2016" name="Mol. Biol. Evol.">
        <title>Comparative Genomics of Early-Diverging Mushroom-Forming Fungi Provides Insights into the Origins of Lignocellulose Decay Capabilities.</title>
        <authorList>
            <person name="Nagy L.G."/>
            <person name="Riley R."/>
            <person name="Tritt A."/>
            <person name="Adam C."/>
            <person name="Daum C."/>
            <person name="Floudas D."/>
            <person name="Sun H."/>
            <person name="Yadav J.S."/>
            <person name="Pangilinan J."/>
            <person name="Larsson K.H."/>
            <person name="Matsuura K."/>
            <person name="Barry K."/>
            <person name="Labutti K."/>
            <person name="Kuo R."/>
            <person name="Ohm R.A."/>
            <person name="Bhattacharya S.S."/>
            <person name="Shirouzu T."/>
            <person name="Yoshinaga Y."/>
            <person name="Martin F.M."/>
            <person name="Grigoriev I.V."/>
            <person name="Hibbett D.S."/>
        </authorList>
    </citation>
    <scope>NUCLEOTIDE SEQUENCE [LARGE SCALE GENOMIC DNA]</scope>
    <source>
        <strain evidence="2 3">93-53</strain>
    </source>
</reference>
<dbReference type="EMBL" id="KV427613">
    <property type="protein sequence ID" value="KZT08992.1"/>
    <property type="molecule type" value="Genomic_DNA"/>
</dbReference>
<keyword evidence="1" id="KW-0812">Transmembrane</keyword>
<feature type="transmembrane region" description="Helical" evidence="1">
    <location>
        <begin position="135"/>
        <end position="153"/>
    </location>
</feature>
<dbReference type="Proteomes" id="UP000076871">
    <property type="component" value="Unassembled WGS sequence"/>
</dbReference>
<name>A0A165FHT5_9APHY</name>
<protein>
    <submittedName>
        <fullName evidence="2">Uncharacterized protein</fullName>
    </submittedName>
</protein>
<keyword evidence="3" id="KW-1185">Reference proteome</keyword>
<evidence type="ECO:0000313" key="2">
    <source>
        <dbReference type="EMBL" id="KZT08992.1"/>
    </source>
</evidence>
<dbReference type="OrthoDB" id="2581067at2759"/>